<dbReference type="EC" id="2.3.1.-" evidence="4"/>
<dbReference type="PANTHER" id="PTHR11104:SF0">
    <property type="entry name" value="SPBETA PROPHAGE-DERIVED AMINOGLYCOSIDE N(3')-ACETYLTRANSFERASE-LIKE PROTEIN YOKD"/>
    <property type="match status" value="1"/>
</dbReference>
<accession>A0A9J6ZE86</accession>
<evidence type="ECO:0000256" key="4">
    <source>
        <dbReference type="RuleBase" id="RU365031"/>
    </source>
</evidence>
<dbReference type="InterPro" id="IPR003679">
    <property type="entry name" value="Amioglycoside_AcTrfase"/>
</dbReference>
<dbReference type="EMBL" id="CP097899">
    <property type="protein sequence ID" value="URN94351.1"/>
    <property type="molecule type" value="Genomic_DNA"/>
</dbReference>
<keyword evidence="3 4" id="KW-0012">Acyltransferase</keyword>
<dbReference type="Pfam" id="PF02522">
    <property type="entry name" value="Antibiotic_NAT"/>
    <property type="match status" value="1"/>
</dbReference>
<name>A0A9J6ZE86_9BACL</name>
<evidence type="ECO:0000313" key="5">
    <source>
        <dbReference type="EMBL" id="URN94351.1"/>
    </source>
</evidence>
<evidence type="ECO:0000256" key="1">
    <source>
        <dbReference type="ARBA" id="ARBA00006383"/>
    </source>
</evidence>
<dbReference type="SUPFAM" id="SSF110710">
    <property type="entry name" value="TTHA0583/YokD-like"/>
    <property type="match status" value="1"/>
</dbReference>
<evidence type="ECO:0000256" key="2">
    <source>
        <dbReference type="ARBA" id="ARBA00022679"/>
    </source>
</evidence>
<dbReference type="PANTHER" id="PTHR11104">
    <property type="entry name" value="AMINOGLYCOSIDE N3-ACETYLTRANSFERASE"/>
    <property type="match status" value="1"/>
</dbReference>
<comment type="catalytic activity">
    <reaction evidence="4">
        <text>a 2-deoxystreptamine antibiotic + acetyl-CoA = an N(3)-acetyl-2-deoxystreptamine antibiotic + CoA + H(+)</text>
        <dbReference type="Rhea" id="RHEA:12665"/>
        <dbReference type="ChEBI" id="CHEBI:15378"/>
        <dbReference type="ChEBI" id="CHEBI:57287"/>
        <dbReference type="ChEBI" id="CHEBI:57288"/>
        <dbReference type="ChEBI" id="CHEBI:57921"/>
        <dbReference type="ChEBI" id="CHEBI:77452"/>
        <dbReference type="EC" id="2.3.1.81"/>
    </reaction>
</comment>
<keyword evidence="4" id="KW-0046">Antibiotic resistance</keyword>
<gene>
    <name evidence="5" type="ORF">NAG76_21425</name>
</gene>
<dbReference type="GO" id="GO:0046677">
    <property type="term" value="P:response to antibiotic"/>
    <property type="evidence" value="ECO:0007669"/>
    <property type="project" value="UniProtKB-KW"/>
</dbReference>
<sequence>MHTKQSLMKQLESAAINKYGTILMHSSMKSIGDVEGGADTVLDALSQYMQEGLLVLPTHTWSYIKTDNPKFYVESSPVCVGILPELFRNREGVQRSLHPTHSVAALGQDAASFIAGAEMFDTPCHRESVWGKLLDRKAQILLVGVDQRRNTFIHGIEEWIDIPGRLTDDHQKLYTILPDGTEIEVPSRRHHGLSWSEHFWKVEKLLEQQGAIYKAPFGDAVTWVCDTVKLTDILTAMLLQNPDLFSDNEPLQV</sequence>
<reference evidence="5" key="1">
    <citation type="submission" date="2022-05" db="EMBL/GenBank/DDBJ databases">
        <title>Novel bacterial taxa in a minimal lignocellulolytic consortium and its capacity to transform plastics disclosed by genome-resolved metagenomics.</title>
        <authorList>
            <person name="Rodriguez C.A.D."/>
            <person name="Diaz-Garcia L."/>
            <person name="Herrera K."/>
            <person name="Tarazona N.A."/>
            <person name="Sproer C."/>
            <person name="Overmann J."/>
            <person name="Jimenez D.J."/>
        </authorList>
    </citation>
    <scope>NUCLEOTIDE SEQUENCE</scope>
    <source>
        <strain evidence="5">MAG5</strain>
    </source>
</reference>
<evidence type="ECO:0000313" key="6">
    <source>
        <dbReference type="Proteomes" id="UP001056756"/>
    </source>
</evidence>
<keyword evidence="2 4" id="KW-0808">Transferase</keyword>
<dbReference type="Proteomes" id="UP001056756">
    <property type="component" value="Chromosome"/>
</dbReference>
<dbReference type="AlphaFoldDB" id="A0A9J6ZE86"/>
<organism evidence="5 6">
    <name type="scientific">Candidatus Pristimantibacillus lignocellulolyticus</name>
    <dbReference type="NCBI Taxonomy" id="2994561"/>
    <lineage>
        <taxon>Bacteria</taxon>
        <taxon>Bacillati</taxon>
        <taxon>Bacillota</taxon>
        <taxon>Bacilli</taxon>
        <taxon>Bacillales</taxon>
        <taxon>Paenibacillaceae</taxon>
        <taxon>Candidatus Pristimantibacillus</taxon>
    </lineage>
</organism>
<comment type="similarity">
    <text evidence="1 4">Belongs to the antibiotic N-acetyltransferase family.</text>
</comment>
<protein>
    <recommendedName>
        <fullName evidence="4">Aminoglycoside N(3)-acetyltransferase</fullName>
        <ecNumber evidence="4">2.3.1.-</ecNumber>
    </recommendedName>
</protein>
<proteinExistence type="inferred from homology"/>
<evidence type="ECO:0000256" key="3">
    <source>
        <dbReference type="ARBA" id="ARBA00023315"/>
    </source>
</evidence>
<dbReference type="InterPro" id="IPR028345">
    <property type="entry name" value="Antibiotic_NAT-like"/>
</dbReference>
<dbReference type="KEGG" id="plig:NAG76_21425"/>
<dbReference type="GO" id="GO:0046353">
    <property type="term" value="F:aminoglycoside 3-N-acetyltransferase activity"/>
    <property type="evidence" value="ECO:0007669"/>
    <property type="project" value="UniProtKB-EC"/>
</dbReference>